<feature type="domain" description="Protein kinase" evidence="2">
    <location>
        <begin position="227"/>
        <end position="506"/>
    </location>
</feature>
<dbReference type="EMBL" id="JAWWNJ010000096">
    <property type="protein sequence ID" value="KAK6996811.1"/>
    <property type="molecule type" value="Genomic_DNA"/>
</dbReference>
<dbReference type="InterPro" id="IPR051681">
    <property type="entry name" value="Ser/Thr_Kinases-Pseudokinases"/>
</dbReference>
<feature type="domain" description="Protein kinase" evidence="2">
    <location>
        <begin position="563"/>
        <end position="844"/>
    </location>
</feature>
<reference evidence="3 4" key="1">
    <citation type="journal article" date="2024" name="J Genomics">
        <title>Draft genome sequencing and assembly of Favolaschia claudopus CIRM-BRFM 2984 isolated from oak limbs.</title>
        <authorList>
            <person name="Navarro D."/>
            <person name="Drula E."/>
            <person name="Chaduli D."/>
            <person name="Cazenave R."/>
            <person name="Ahrendt S."/>
            <person name="Wang J."/>
            <person name="Lipzen A."/>
            <person name="Daum C."/>
            <person name="Barry K."/>
            <person name="Grigoriev I.V."/>
            <person name="Favel A."/>
            <person name="Rosso M.N."/>
            <person name="Martin F."/>
        </authorList>
    </citation>
    <scope>NUCLEOTIDE SEQUENCE [LARGE SCALE GENOMIC DNA]</scope>
    <source>
        <strain evidence="3 4">CIRM-BRFM 2984</strain>
    </source>
</reference>
<feature type="compositionally biased region" description="Polar residues" evidence="1">
    <location>
        <begin position="43"/>
        <end position="61"/>
    </location>
</feature>
<dbReference type="InterPro" id="IPR000719">
    <property type="entry name" value="Prot_kinase_dom"/>
</dbReference>
<evidence type="ECO:0000256" key="1">
    <source>
        <dbReference type="SAM" id="MobiDB-lite"/>
    </source>
</evidence>
<gene>
    <name evidence="3" type="ORF">R3P38DRAFT_1960684</name>
</gene>
<dbReference type="SUPFAM" id="SSF56112">
    <property type="entry name" value="Protein kinase-like (PK-like)"/>
    <property type="match status" value="2"/>
</dbReference>
<evidence type="ECO:0000313" key="4">
    <source>
        <dbReference type="Proteomes" id="UP001362999"/>
    </source>
</evidence>
<keyword evidence="3" id="KW-0808">Transferase</keyword>
<dbReference type="InterPro" id="IPR011009">
    <property type="entry name" value="Kinase-like_dom_sf"/>
</dbReference>
<dbReference type="GO" id="GO:0005524">
    <property type="term" value="F:ATP binding"/>
    <property type="evidence" value="ECO:0007669"/>
    <property type="project" value="InterPro"/>
</dbReference>
<dbReference type="Pfam" id="PF00069">
    <property type="entry name" value="Pkinase"/>
    <property type="match status" value="1"/>
</dbReference>
<organism evidence="3 4">
    <name type="scientific">Favolaschia claudopus</name>
    <dbReference type="NCBI Taxonomy" id="2862362"/>
    <lineage>
        <taxon>Eukaryota</taxon>
        <taxon>Fungi</taxon>
        <taxon>Dikarya</taxon>
        <taxon>Basidiomycota</taxon>
        <taxon>Agaricomycotina</taxon>
        <taxon>Agaricomycetes</taxon>
        <taxon>Agaricomycetidae</taxon>
        <taxon>Agaricales</taxon>
        <taxon>Marasmiineae</taxon>
        <taxon>Mycenaceae</taxon>
        <taxon>Favolaschia</taxon>
    </lineage>
</organism>
<feature type="region of interest" description="Disordered" evidence="1">
    <location>
        <begin position="41"/>
        <end position="66"/>
    </location>
</feature>
<name>A0AAW0A0F2_9AGAR</name>
<evidence type="ECO:0000259" key="2">
    <source>
        <dbReference type="PROSITE" id="PS50011"/>
    </source>
</evidence>
<dbReference type="Pfam" id="PF07714">
    <property type="entry name" value="PK_Tyr_Ser-Thr"/>
    <property type="match status" value="2"/>
</dbReference>
<comment type="caution">
    <text evidence="3">The sequence shown here is derived from an EMBL/GenBank/DDBJ whole genome shotgun (WGS) entry which is preliminary data.</text>
</comment>
<dbReference type="Proteomes" id="UP001362999">
    <property type="component" value="Unassembled WGS sequence"/>
</dbReference>
<dbReference type="Gene3D" id="1.10.510.10">
    <property type="entry name" value="Transferase(Phosphotransferase) domain 1"/>
    <property type="match status" value="2"/>
</dbReference>
<feature type="region of interest" description="Disordered" evidence="1">
    <location>
        <begin position="1"/>
        <end position="24"/>
    </location>
</feature>
<keyword evidence="4" id="KW-1185">Reference proteome</keyword>
<dbReference type="PROSITE" id="PS50011">
    <property type="entry name" value="PROTEIN_KINASE_DOM"/>
    <property type="match status" value="2"/>
</dbReference>
<protein>
    <submittedName>
        <fullName evidence="3">Kinase-like domain-containing protein</fullName>
    </submittedName>
</protein>
<proteinExistence type="predicted"/>
<keyword evidence="3" id="KW-0418">Kinase</keyword>
<evidence type="ECO:0000313" key="3">
    <source>
        <dbReference type="EMBL" id="KAK6996811.1"/>
    </source>
</evidence>
<dbReference type="PANTHER" id="PTHR44329">
    <property type="entry name" value="SERINE/THREONINE-PROTEIN KINASE TNNI3K-RELATED"/>
    <property type="match status" value="1"/>
</dbReference>
<dbReference type="GO" id="GO:0004674">
    <property type="term" value="F:protein serine/threonine kinase activity"/>
    <property type="evidence" value="ECO:0007669"/>
    <property type="project" value="TreeGrafter"/>
</dbReference>
<dbReference type="AlphaFoldDB" id="A0AAW0A0F2"/>
<sequence length="844" mass="93891">MVEDVSRRPVTPSTRFHDSPIRANDSALITQRPTAIRRLPFTPAQNRSNLNPAGTSSTGQQCVGPRAGHIRSTKPIYYQTVNYLLEVASTHDRSGALRSLHVFGEQIAKLNSVRCLVHGLEYKNTLIQMSLDLGVRDHPRFKSALEEDQSALREKVMDVLYCSGDEQVVLSLEDNAAQSLLDIIQLMLDNALLHTRDATSKARRLIGKLAKACDKLPSSLIISGVTQRDEHPTFCGGFGYVFKAMYQGKPVALKHMRMFQGTDQRDIRRKFCREALVWQRLRHPYIVPLIGIDTESFPSSLSMVSPWMKNGTVIKYLSLFSDSRARVSVLDGLIREIAQGLAFLHYEHVVHGDLRGVSQFCFAQERSKSVFLFQSNILVDDSGRACLTDFGLTVLTDATVSQINHGAGSVRWMAPETLNPVTGFARTPASDIYAFGCVCLELYTGFPPFHILHDAQVMLQVIQKDRPPRPPGDLIPDPIWNIMQQCWAHDLTERPRILGIVLDLAMYERQLADVAAVNVDISILTEAHNSGSVTNENYGGWVESVIAPFAGFIDVAVNPRNHYVNLHEMADGSEGATLYVARLASADHDLLNLPEDVRQRDEDNFCAGHPTFVAIKSIPIVPEGNATLRKVLLERRILSAVQCQNILQMDSLYVDPAEDALWIRMELMDRTLSSVVDLASVGLVLSDNIIAGCVKDILTALATLYAKNIAPRNICSSNILVNQQGILKLTNLSNATKFSVGRSHSSNVQSDANALGALAWELAVGRRQSFQILSVEPEWPPEIVSRTPALREFICQCFNPQSTQFGYNQLIESTFIREACDRAALAQVMVQCSAFEKRLRYPRL</sequence>
<accession>A0AAW0A0F2</accession>
<dbReference type="Gene3D" id="3.30.200.20">
    <property type="entry name" value="Phosphorylase Kinase, domain 1"/>
    <property type="match status" value="1"/>
</dbReference>
<dbReference type="InterPro" id="IPR001245">
    <property type="entry name" value="Ser-Thr/Tyr_kinase_cat_dom"/>
</dbReference>